<reference evidence="1" key="1">
    <citation type="submission" date="2018-03" db="EMBL/GenBank/DDBJ databases">
        <authorList>
            <person name="Guldener U."/>
        </authorList>
    </citation>
    <scope>NUCLEOTIDE SEQUENCE</scope>
</reference>
<dbReference type="AlphaFoldDB" id="A0AAE8M3N9"/>
<organism evidence="1 2">
    <name type="scientific">Fusarium torulosum</name>
    <dbReference type="NCBI Taxonomy" id="33205"/>
    <lineage>
        <taxon>Eukaryota</taxon>
        <taxon>Fungi</taxon>
        <taxon>Dikarya</taxon>
        <taxon>Ascomycota</taxon>
        <taxon>Pezizomycotina</taxon>
        <taxon>Sordariomycetes</taxon>
        <taxon>Hypocreomycetidae</taxon>
        <taxon>Hypocreales</taxon>
        <taxon>Nectriaceae</taxon>
        <taxon>Fusarium</taxon>
    </lineage>
</organism>
<evidence type="ECO:0000313" key="2">
    <source>
        <dbReference type="Proteomes" id="UP001187734"/>
    </source>
</evidence>
<keyword evidence="2" id="KW-1185">Reference proteome</keyword>
<comment type="caution">
    <text evidence="1">The sequence shown here is derived from an EMBL/GenBank/DDBJ whole genome shotgun (WGS) entry which is preliminary data.</text>
</comment>
<gene>
    <name evidence="1" type="ORF">FTOL_02907</name>
</gene>
<accession>A0AAE8M3N9</accession>
<sequence>MRVPTNLADSTFLQCAWDILVAAYMLNEDTPFFLASKASTKTKGSLLKYAMSTHDKELGLKLGMAIEEVRGAAKIKRSEMGLCMTCFIHSTDSFIERNSQCKALGKHLDSTGL</sequence>
<protein>
    <submittedName>
        <fullName evidence="1">Uncharacterized protein</fullName>
    </submittedName>
</protein>
<proteinExistence type="predicted"/>
<dbReference type="Proteomes" id="UP001187734">
    <property type="component" value="Unassembled WGS sequence"/>
</dbReference>
<name>A0AAE8M3N9_9HYPO</name>
<dbReference type="EMBL" id="ONZP01000089">
    <property type="protein sequence ID" value="SPJ73178.1"/>
    <property type="molecule type" value="Genomic_DNA"/>
</dbReference>
<evidence type="ECO:0000313" key="1">
    <source>
        <dbReference type="EMBL" id="SPJ73178.1"/>
    </source>
</evidence>